<feature type="region of interest" description="Disordered" evidence="1">
    <location>
        <begin position="1"/>
        <end position="68"/>
    </location>
</feature>
<feature type="non-terminal residue" evidence="2">
    <location>
        <position position="68"/>
    </location>
</feature>
<keyword evidence="3" id="KW-1185">Reference proteome</keyword>
<evidence type="ECO:0000313" key="2">
    <source>
        <dbReference type="EMBL" id="KAK5174855.1"/>
    </source>
</evidence>
<name>A0ABR0LIA8_9PEZI</name>
<sequence>GTQLHQIPRPARAHPALRRRQAEPARPPAALRLHRPEDLRPLRRPAHNDDSAARRARAERARRRRAAV</sequence>
<accession>A0ABR0LIA8</accession>
<organism evidence="2 3">
    <name type="scientific">Cryomyces antarcticus</name>
    <dbReference type="NCBI Taxonomy" id="329879"/>
    <lineage>
        <taxon>Eukaryota</taxon>
        <taxon>Fungi</taxon>
        <taxon>Dikarya</taxon>
        <taxon>Ascomycota</taxon>
        <taxon>Pezizomycotina</taxon>
        <taxon>Dothideomycetes</taxon>
        <taxon>Dothideomycetes incertae sedis</taxon>
        <taxon>Cryomyces</taxon>
    </lineage>
</organism>
<feature type="non-terminal residue" evidence="2">
    <location>
        <position position="1"/>
    </location>
</feature>
<gene>
    <name evidence="2" type="ORF">LTR16_011458</name>
</gene>
<evidence type="ECO:0000313" key="3">
    <source>
        <dbReference type="Proteomes" id="UP001357485"/>
    </source>
</evidence>
<dbReference type="Proteomes" id="UP001357485">
    <property type="component" value="Unassembled WGS sequence"/>
</dbReference>
<protein>
    <submittedName>
        <fullName evidence="2">Uncharacterized protein</fullName>
    </submittedName>
</protein>
<reference evidence="2 3" key="1">
    <citation type="submission" date="2023-08" db="EMBL/GenBank/DDBJ databases">
        <title>Black Yeasts Isolated from many extreme environments.</title>
        <authorList>
            <person name="Coleine C."/>
            <person name="Stajich J.E."/>
            <person name="Selbmann L."/>
        </authorList>
    </citation>
    <scope>NUCLEOTIDE SEQUENCE [LARGE SCALE GENOMIC DNA]</scope>
    <source>
        <strain evidence="2 3">CCFEE 536</strain>
    </source>
</reference>
<comment type="caution">
    <text evidence="2">The sequence shown here is derived from an EMBL/GenBank/DDBJ whole genome shotgun (WGS) entry which is preliminary data.</text>
</comment>
<dbReference type="EMBL" id="JAVRRA010019972">
    <property type="protein sequence ID" value="KAK5174855.1"/>
    <property type="molecule type" value="Genomic_DNA"/>
</dbReference>
<evidence type="ECO:0000256" key="1">
    <source>
        <dbReference type="SAM" id="MobiDB-lite"/>
    </source>
</evidence>
<feature type="compositionally biased region" description="Basic and acidic residues" evidence="1">
    <location>
        <begin position="34"/>
        <end position="59"/>
    </location>
</feature>
<proteinExistence type="predicted"/>